<evidence type="ECO:0000313" key="3">
    <source>
        <dbReference type="EMBL" id="KAK4213895.1"/>
    </source>
</evidence>
<accession>A0AAN7BAF7</accession>
<comment type="caution">
    <text evidence="3">The sequence shown here is derived from an EMBL/GenBank/DDBJ whole genome shotgun (WGS) entry which is preliminary data.</text>
</comment>
<reference evidence="3" key="1">
    <citation type="journal article" date="2023" name="Mol. Phylogenet. Evol.">
        <title>Genome-scale phylogeny and comparative genomics of the fungal order Sordariales.</title>
        <authorList>
            <person name="Hensen N."/>
            <person name="Bonometti L."/>
            <person name="Westerberg I."/>
            <person name="Brannstrom I.O."/>
            <person name="Guillou S."/>
            <person name="Cros-Aarteil S."/>
            <person name="Calhoun S."/>
            <person name="Haridas S."/>
            <person name="Kuo A."/>
            <person name="Mondo S."/>
            <person name="Pangilinan J."/>
            <person name="Riley R."/>
            <person name="LaButti K."/>
            <person name="Andreopoulos B."/>
            <person name="Lipzen A."/>
            <person name="Chen C."/>
            <person name="Yan M."/>
            <person name="Daum C."/>
            <person name="Ng V."/>
            <person name="Clum A."/>
            <person name="Steindorff A."/>
            <person name="Ohm R.A."/>
            <person name="Martin F."/>
            <person name="Silar P."/>
            <person name="Natvig D.O."/>
            <person name="Lalanne C."/>
            <person name="Gautier V."/>
            <person name="Ament-Velasquez S.L."/>
            <person name="Kruys A."/>
            <person name="Hutchinson M.I."/>
            <person name="Powell A.J."/>
            <person name="Barry K."/>
            <person name="Miller A.N."/>
            <person name="Grigoriev I.V."/>
            <person name="Debuchy R."/>
            <person name="Gladieux P."/>
            <person name="Hiltunen Thoren M."/>
            <person name="Johannesson H."/>
        </authorList>
    </citation>
    <scope>NUCLEOTIDE SEQUENCE</scope>
    <source>
        <strain evidence="3">PSN293</strain>
    </source>
</reference>
<keyword evidence="1" id="KW-0175">Coiled coil</keyword>
<dbReference type="EMBL" id="MU858102">
    <property type="protein sequence ID" value="KAK4213895.1"/>
    <property type="molecule type" value="Genomic_DNA"/>
</dbReference>
<dbReference type="Gene3D" id="4.10.280.10">
    <property type="entry name" value="Helix-loop-helix DNA-binding domain"/>
    <property type="match status" value="1"/>
</dbReference>
<evidence type="ECO:0000256" key="1">
    <source>
        <dbReference type="SAM" id="Coils"/>
    </source>
</evidence>
<feature type="compositionally biased region" description="Polar residues" evidence="2">
    <location>
        <begin position="137"/>
        <end position="148"/>
    </location>
</feature>
<sequence>MSSVPSSPNSRVASNPTNNPQQIPKSKFASKAVGAPPGRRRPQRLPRLEISSSSSTGADINHTGATKTTLLPAIAVAPSPPGPVPDRRPMVSSTEEYRAKMREWHNDIGKKYRNKLNEKFEGLQAVLVHVASNVDMSLQGPASTSSGSPRGADDERDVVIWTGAAGSGSAVPLEVLRRMQQQEEEEELLGNHGVCDDEEGAEDEDDDDAEGPAARGGARIQPRRRQTRGINKARVLAMARRTIVKLAMERDQLLRELAEASEESE</sequence>
<keyword evidence="4" id="KW-1185">Reference proteome</keyword>
<dbReference type="AlphaFoldDB" id="A0AAN7BAF7"/>
<dbReference type="Proteomes" id="UP001301769">
    <property type="component" value="Unassembled WGS sequence"/>
</dbReference>
<proteinExistence type="predicted"/>
<feature type="compositionally biased region" description="Acidic residues" evidence="2">
    <location>
        <begin position="196"/>
        <end position="210"/>
    </location>
</feature>
<feature type="compositionally biased region" description="Polar residues" evidence="2">
    <location>
        <begin position="1"/>
        <end position="24"/>
    </location>
</feature>
<protein>
    <submittedName>
        <fullName evidence="3">Uncharacterized protein</fullName>
    </submittedName>
</protein>
<gene>
    <name evidence="3" type="ORF">QBC37DRAFT_422297</name>
</gene>
<feature type="region of interest" description="Disordered" evidence="2">
    <location>
        <begin position="137"/>
        <end position="232"/>
    </location>
</feature>
<dbReference type="GO" id="GO:0046983">
    <property type="term" value="F:protein dimerization activity"/>
    <property type="evidence" value="ECO:0007669"/>
    <property type="project" value="InterPro"/>
</dbReference>
<name>A0AAN7BAF7_9PEZI</name>
<feature type="compositionally biased region" description="Polar residues" evidence="2">
    <location>
        <begin position="50"/>
        <end position="69"/>
    </location>
</feature>
<reference evidence="3" key="2">
    <citation type="submission" date="2023-05" db="EMBL/GenBank/DDBJ databases">
        <authorList>
            <consortium name="Lawrence Berkeley National Laboratory"/>
            <person name="Steindorff A."/>
            <person name="Hensen N."/>
            <person name="Bonometti L."/>
            <person name="Westerberg I."/>
            <person name="Brannstrom I.O."/>
            <person name="Guillou S."/>
            <person name="Cros-Aarteil S."/>
            <person name="Calhoun S."/>
            <person name="Haridas S."/>
            <person name="Kuo A."/>
            <person name="Mondo S."/>
            <person name="Pangilinan J."/>
            <person name="Riley R."/>
            <person name="Labutti K."/>
            <person name="Andreopoulos B."/>
            <person name="Lipzen A."/>
            <person name="Chen C."/>
            <person name="Yanf M."/>
            <person name="Daum C."/>
            <person name="Ng V."/>
            <person name="Clum A."/>
            <person name="Ohm R."/>
            <person name="Martin F."/>
            <person name="Silar P."/>
            <person name="Natvig D."/>
            <person name="Lalanne C."/>
            <person name="Gautier V."/>
            <person name="Ament-Velasquez S.L."/>
            <person name="Kruys A."/>
            <person name="Hutchinson M.I."/>
            <person name="Powell A.J."/>
            <person name="Barry K."/>
            <person name="Miller A.N."/>
            <person name="Grigoriev I.V."/>
            <person name="Debuchy R."/>
            <person name="Gladieux P."/>
            <person name="Thoren M.H."/>
            <person name="Johannesson H."/>
        </authorList>
    </citation>
    <scope>NUCLEOTIDE SEQUENCE</scope>
    <source>
        <strain evidence="3">PSN293</strain>
    </source>
</reference>
<feature type="coiled-coil region" evidence="1">
    <location>
        <begin position="236"/>
        <end position="263"/>
    </location>
</feature>
<organism evidence="3 4">
    <name type="scientific">Rhypophila decipiens</name>
    <dbReference type="NCBI Taxonomy" id="261697"/>
    <lineage>
        <taxon>Eukaryota</taxon>
        <taxon>Fungi</taxon>
        <taxon>Dikarya</taxon>
        <taxon>Ascomycota</taxon>
        <taxon>Pezizomycotina</taxon>
        <taxon>Sordariomycetes</taxon>
        <taxon>Sordariomycetidae</taxon>
        <taxon>Sordariales</taxon>
        <taxon>Naviculisporaceae</taxon>
        <taxon>Rhypophila</taxon>
    </lineage>
</organism>
<evidence type="ECO:0000313" key="4">
    <source>
        <dbReference type="Proteomes" id="UP001301769"/>
    </source>
</evidence>
<feature type="region of interest" description="Disordered" evidence="2">
    <location>
        <begin position="1"/>
        <end position="93"/>
    </location>
</feature>
<dbReference type="SUPFAM" id="SSF47459">
    <property type="entry name" value="HLH, helix-loop-helix DNA-binding domain"/>
    <property type="match status" value="1"/>
</dbReference>
<evidence type="ECO:0000256" key="2">
    <source>
        <dbReference type="SAM" id="MobiDB-lite"/>
    </source>
</evidence>
<dbReference type="InterPro" id="IPR036638">
    <property type="entry name" value="HLH_DNA-bd_sf"/>
</dbReference>